<dbReference type="InterPro" id="IPR000192">
    <property type="entry name" value="Aminotrans_V_dom"/>
</dbReference>
<dbReference type="GO" id="GO:0046872">
    <property type="term" value="F:metal ion binding"/>
    <property type="evidence" value="ECO:0007669"/>
    <property type="project" value="UniProtKB-KW"/>
</dbReference>
<keyword evidence="16" id="KW-0032">Aminotransferase</keyword>
<keyword evidence="17" id="KW-1185">Reference proteome</keyword>
<proteinExistence type="inferred from homology"/>
<keyword evidence="6 16" id="KW-0808">Transferase</keyword>
<evidence type="ECO:0000256" key="14">
    <source>
        <dbReference type="RuleBase" id="RU004504"/>
    </source>
</evidence>
<keyword evidence="11" id="KW-0535">Nitrogen fixation</keyword>
<feature type="domain" description="Aminotransferase class V" evidence="15">
    <location>
        <begin position="3"/>
        <end position="365"/>
    </location>
</feature>
<dbReference type="PROSITE" id="PS00595">
    <property type="entry name" value="AA_TRANSFER_CLASS_5"/>
    <property type="match status" value="1"/>
</dbReference>
<keyword evidence="8" id="KW-0663">Pyridoxal phosphate</keyword>
<dbReference type="GO" id="GO:0031071">
    <property type="term" value="F:cysteine desulfurase activity"/>
    <property type="evidence" value="ECO:0007669"/>
    <property type="project" value="UniProtKB-EC"/>
</dbReference>
<reference evidence="16 17" key="1">
    <citation type="submission" date="2019-06" db="EMBL/GenBank/DDBJ databases">
        <authorList>
            <person name="Li M."/>
        </authorList>
    </citation>
    <scope>NUCLEOTIDE SEQUENCE [LARGE SCALE GENOMIC DNA]</scope>
    <source>
        <strain evidence="16 17">BGMRC2036</strain>
    </source>
</reference>
<evidence type="ECO:0000256" key="7">
    <source>
        <dbReference type="ARBA" id="ARBA00022723"/>
    </source>
</evidence>
<name>A0A506U6D8_9HYPH</name>
<dbReference type="InterPro" id="IPR016454">
    <property type="entry name" value="Cysteine_dSase"/>
</dbReference>
<protein>
    <recommendedName>
        <fullName evidence="5">Cysteine desulfurase</fullName>
        <ecNumber evidence="4">2.8.1.7</ecNumber>
    </recommendedName>
    <alternativeName>
        <fullName evidence="12">Nitrogenase metalloclusters biosynthesis protein NifS</fullName>
    </alternativeName>
</protein>
<evidence type="ECO:0000256" key="4">
    <source>
        <dbReference type="ARBA" id="ARBA00012239"/>
    </source>
</evidence>
<dbReference type="Gene3D" id="3.90.1150.10">
    <property type="entry name" value="Aspartate Aminotransferase, domain 1"/>
    <property type="match status" value="1"/>
</dbReference>
<evidence type="ECO:0000313" key="16">
    <source>
        <dbReference type="EMBL" id="TPW28634.1"/>
    </source>
</evidence>
<evidence type="ECO:0000256" key="10">
    <source>
        <dbReference type="ARBA" id="ARBA00023014"/>
    </source>
</evidence>
<comment type="caution">
    <text evidence="16">The sequence shown here is derived from an EMBL/GenBank/DDBJ whole genome shotgun (WGS) entry which is preliminary data.</text>
</comment>
<dbReference type="GO" id="GO:0008483">
    <property type="term" value="F:transaminase activity"/>
    <property type="evidence" value="ECO:0007669"/>
    <property type="project" value="UniProtKB-KW"/>
</dbReference>
<evidence type="ECO:0000256" key="12">
    <source>
        <dbReference type="ARBA" id="ARBA00031911"/>
    </source>
</evidence>
<keyword evidence="10" id="KW-0411">Iron-sulfur</keyword>
<dbReference type="OrthoDB" id="9808002at2"/>
<dbReference type="PIRSF" id="PIRSF005572">
    <property type="entry name" value="NifS"/>
    <property type="match status" value="1"/>
</dbReference>
<evidence type="ECO:0000256" key="11">
    <source>
        <dbReference type="ARBA" id="ARBA00023231"/>
    </source>
</evidence>
<dbReference type="InterPro" id="IPR020578">
    <property type="entry name" value="Aminotrans_V_PyrdxlP_BS"/>
</dbReference>
<evidence type="ECO:0000256" key="9">
    <source>
        <dbReference type="ARBA" id="ARBA00023004"/>
    </source>
</evidence>
<dbReference type="GO" id="GO:0051536">
    <property type="term" value="F:iron-sulfur cluster binding"/>
    <property type="evidence" value="ECO:0007669"/>
    <property type="project" value="UniProtKB-KW"/>
</dbReference>
<comment type="catalytic activity">
    <reaction evidence="13">
        <text>(sulfur carrier)-H + L-cysteine = (sulfur carrier)-SH + L-alanine</text>
        <dbReference type="Rhea" id="RHEA:43892"/>
        <dbReference type="Rhea" id="RHEA-COMP:14737"/>
        <dbReference type="Rhea" id="RHEA-COMP:14739"/>
        <dbReference type="ChEBI" id="CHEBI:29917"/>
        <dbReference type="ChEBI" id="CHEBI:35235"/>
        <dbReference type="ChEBI" id="CHEBI:57972"/>
        <dbReference type="ChEBI" id="CHEBI:64428"/>
        <dbReference type="EC" id="2.8.1.7"/>
    </reaction>
</comment>
<dbReference type="Proteomes" id="UP000318801">
    <property type="component" value="Unassembled WGS sequence"/>
</dbReference>
<dbReference type="PANTHER" id="PTHR11601">
    <property type="entry name" value="CYSTEINE DESULFURYLASE FAMILY MEMBER"/>
    <property type="match status" value="1"/>
</dbReference>
<dbReference type="Gene3D" id="1.10.260.50">
    <property type="match status" value="1"/>
</dbReference>
<evidence type="ECO:0000256" key="13">
    <source>
        <dbReference type="ARBA" id="ARBA00050776"/>
    </source>
</evidence>
<comment type="similarity">
    <text evidence="3">Belongs to the class-V pyridoxal-phosphate-dependent aminotransferase family. NifS/IscS subfamily.</text>
</comment>
<dbReference type="Pfam" id="PF00266">
    <property type="entry name" value="Aminotran_5"/>
    <property type="match status" value="1"/>
</dbReference>
<sequence>MLTYLDNNATTRPDPAVVAAMLPYFGAHFGNAAAKHQAGAAAAAAVRKARKSVQHLVGARSDGEILFTSGGSEGDNAAIRAGLAALPGRSEIVTTTVEHPAILTLCRHLEAREGVRLRLVPVDREGGLDLEALRTAIGPKTALVSTMAANNETGIIFPLKVIGEIAHAAGALFHVDAVQAAGRIPVNIVADDIDMLTLSAHKLHGPQGIGALYLRKGIGFSPLIHGGSQQRGRRAGTENLAGTVGFGVAADLAMTRMADDASRMTALRDRLETGILRLCPQAMAVGSTLNRLANTSLIIFRNFNTDALLTRLDRAGICCSAGSACGAGQLLPSPVLLAMGFREADARAGLRFSLSRETTAAEIDHVLSVLPQILKAEAPARPEKAEAHV</sequence>
<evidence type="ECO:0000256" key="5">
    <source>
        <dbReference type="ARBA" id="ARBA00013558"/>
    </source>
</evidence>
<dbReference type="AlphaFoldDB" id="A0A506U6D8"/>
<evidence type="ECO:0000256" key="8">
    <source>
        <dbReference type="ARBA" id="ARBA00022898"/>
    </source>
</evidence>
<accession>A0A506U6D8</accession>
<evidence type="ECO:0000256" key="1">
    <source>
        <dbReference type="ARBA" id="ARBA00001933"/>
    </source>
</evidence>
<dbReference type="FunFam" id="3.40.640.10:FF:000084">
    <property type="entry name" value="IscS-like cysteine desulfurase"/>
    <property type="match status" value="1"/>
</dbReference>
<dbReference type="EMBL" id="VHLG01000012">
    <property type="protein sequence ID" value="TPW28634.1"/>
    <property type="molecule type" value="Genomic_DNA"/>
</dbReference>
<keyword evidence="9" id="KW-0408">Iron</keyword>
<dbReference type="SUPFAM" id="SSF53383">
    <property type="entry name" value="PLP-dependent transferases"/>
    <property type="match status" value="1"/>
</dbReference>
<evidence type="ECO:0000313" key="17">
    <source>
        <dbReference type="Proteomes" id="UP000318801"/>
    </source>
</evidence>
<evidence type="ECO:0000256" key="2">
    <source>
        <dbReference type="ARBA" id="ARBA00003120"/>
    </source>
</evidence>
<dbReference type="InterPro" id="IPR015422">
    <property type="entry name" value="PyrdxlP-dep_Trfase_small"/>
</dbReference>
<gene>
    <name evidence="16" type="ORF">FJU08_17055</name>
</gene>
<comment type="function">
    <text evidence="2">Catalyzes the removal of elemental sulfur atoms from cysteine to produce alanine. Seems to participate in the biosynthesis of the nitrogenase metalloclusters by providing the inorganic sulfur required for the Fe-S core formation.</text>
</comment>
<evidence type="ECO:0000256" key="3">
    <source>
        <dbReference type="ARBA" id="ARBA00006490"/>
    </source>
</evidence>
<dbReference type="InterPro" id="IPR015421">
    <property type="entry name" value="PyrdxlP-dep_Trfase_major"/>
</dbReference>
<dbReference type="EC" id="2.8.1.7" evidence="4"/>
<keyword evidence="7" id="KW-0479">Metal-binding</keyword>
<dbReference type="PANTHER" id="PTHR11601:SF34">
    <property type="entry name" value="CYSTEINE DESULFURASE"/>
    <property type="match status" value="1"/>
</dbReference>
<comment type="cofactor">
    <cofactor evidence="1 14">
        <name>pyridoxal 5'-phosphate</name>
        <dbReference type="ChEBI" id="CHEBI:597326"/>
    </cofactor>
</comment>
<dbReference type="InterPro" id="IPR015424">
    <property type="entry name" value="PyrdxlP-dep_Trfase"/>
</dbReference>
<evidence type="ECO:0000256" key="6">
    <source>
        <dbReference type="ARBA" id="ARBA00022679"/>
    </source>
</evidence>
<dbReference type="Gene3D" id="3.40.640.10">
    <property type="entry name" value="Type I PLP-dependent aspartate aminotransferase-like (Major domain)"/>
    <property type="match status" value="1"/>
</dbReference>
<organism evidence="16 17">
    <name type="scientific">Martelella alba</name>
    <dbReference type="NCBI Taxonomy" id="2590451"/>
    <lineage>
        <taxon>Bacteria</taxon>
        <taxon>Pseudomonadati</taxon>
        <taxon>Pseudomonadota</taxon>
        <taxon>Alphaproteobacteria</taxon>
        <taxon>Hyphomicrobiales</taxon>
        <taxon>Aurantimonadaceae</taxon>
        <taxon>Martelella</taxon>
    </lineage>
</organism>
<evidence type="ECO:0000259" key="15">
    <source>
        <dbReference type="Pfam" id="PF00266"/>
    </source>
</evidence>